<keyword evidence="5" id="KW-0146">Chitin degradation</keyword>
<feature type="domain" description="Glycoside hydrolase family 19 catalytic" evidence="13">
    <location>
        <begin position="163"/>
        <end position="173"/>
    </location>
</feature>
<dbReference type="GO" id="GO:0016998">
    <property type="term" value="P:cell wall macromolecule catabolic process"/>
    <property type="evidence" value="ECO:0007669"/>
    <property type="project" value="InterPro"/>
</dbReference>
<dbReference type="PANTHER" id="PTHR22595:SF197">
    <property type="entry name" value="CHITINASE FAMILY PROTEIN"/>
    <property type="match status" value="1"/>
</dbReference>
<evidence type="ECO:0000256" key="8">
    <source>
        <dbReference type="ARBA" id="ARBA00023295"/>
    </source>
</evidence>
<dbReference type="FunFam" id="3.30.20.10:FF:000001">
    <property type="entry name" value="Endochitinase (Chitinase)"/>
    <property type="match status" value="1"/>
</dbReference>
<dbReference type="InterPro" id="IPR016283">
    <property type="entry name" value="Glyco_hydro_19"/>
</dbReference>
<keyword evidence="8" id="KW-0326">Glycosidase</keyword>
<keyword evidence="3" id="KW-0147">Chitin-binding</keyword>
<feature type="active site" description="Proton donor" evidence="10">
    <location>
        <position position="94"/>
    </location>
</feature>
<dbReference type="GO" id="GO:0008843">
    <property type="term" value="F:endochitinase activity"/>
    <property type="evidence" value="ECO:0007669"/>
    <property type="project" value="UniProtKB-EC"/>
</dbReference>
<evidence type="ECO:0000313" key="15">
    <source>
        <dbReference type="Proteomes" id="UP000283530"/>
    </source>
</evidence>
<evidence type="ECO:0000256" key="9">
    <source>
        <dbReference type="ARBA" id="ARBA00023326"/>
    </source>
</evidence>
<reference evidence="14 15" key="1">
    <citation type="journal article" date="2019" name="Nat. Plants">
        <title>Stout camphor tree genome fills gaps in understanding of flowering plant genome evolution.</title>
        <authorList>
            <person name="Chaw S.M."/>
            <person name="Liu Y.C."/>
            <person name="Wu Y.W."/>
            <person name="Wang H.Y."/>
            <person name="Lin C.I."/>
            <person name="Wu C.S."/>
            <person name="Ke H.M."/>
            <person name="Chang L.Y."/>
            <person name="Hsu C.Y."/>
            <person name="Yang H.T."/>
            <person name="Sudianto E."/>
            <person name="Hsu M.H."/>
            <person name="Wu K.P."/>
            <person name="Wang L.N."/>
            <person name="Leebens-Mack J.H."/>
            <person name="Tsai I.J."/>
        </authorList>
    </citation>
    <scope>NUCLEOTIDE SEQUENCE [LARGE SCALE GENOMIC DNA]</scope>
    <source>
        <strain evidence="15">cv. Chaw 1501</strain>
        <tissue evidence="14">Young leaves</tissue>
    </source>
</reference>
<dbReference type="CDD" id="cd00325">
    <property type="entry name" value="chitinase_GH19"/>
    <property type="match status" value="1"/>
</dbReference>
<evidence type="ECO:0000256" key="12">
    <source>
        <dbReference type="SAM" id="SignalP"/>
    </source>
</evidence>
<dbReference type="PIRSF" id="PIRSF001060">
    <property type="entry name" value="Endochitinase"/>
    <property type="match status" value="1"/>
</dbReference>
<accession>A0A443N809</accession>
<keyword evidence="7" id="KW-0119">Carbohydrate metabolism</keyword>
<feature type="chain" id="PRO_5019485192" description="chitinase" evidence="12">
    <location>
        <begin position="27"/>
        <end position="230"/>
    </location>
</feature>
<protein>
    <recommendedName>
        <fullName evidence="2">chitinase</fullName>
        <ecNumber evidence="2">3.2.1.14</ecNumber>
    </recommendedName>
</protein>
<dbReference type="PANTHER" id="PTHR22595">
    <property type="entry name" value="CHITINASE-RELATED"/>
    <property type="match status" value="1"/>
</dbReference>
<evidence type="ECO:0000256" key="7">
    <source>
        <dbReference type="ARBA" id="ARBA00023277"/>
    </source>
</evidence>
<dbReference type="Gene3D" id="1.10.530.10">
    <property type="match status" value="1"/>
</dbReference>
<dbReference type="GO" id="GO:0006032">
    <property type="term" value="P:chitin catabolic process"/>
    <property type="evidence" value="ECO:0007669"/>
    <property type="project" value="UniProtKB-KW"/>
</dbReference>
<feature type="disulfide bond" evidence="11">
    <location>
        <begin position="110"/>
        <end position="119"/>
    </location>
</feature>
<dbReference type="Pfam" id="PF00182">
    <property type="entry name" value="Glyco_hydro_19"/>
    <property type="match status" value="1"/>
</dbReference>
<dbReference type="InterPro" id="IPR000726">
    <property type="entry name" value="Glyco_hydro_19_cat"/>
</dbReference>
<feature type="disulfide bond" evidence="11">
    <location>
        <begin position="50"/>
        <end position="99"/>
    </location>
</feature>
<evidence type="ECO:0000259" key="13">
    <source>
        <dbReference type="PROSITE" id="PS00774"/>
    </source>
</evidence>
<keyword evidence="12" id="KW-0732">Signal</keyword>
<proteinExistence type="predicted"/>
<dbReference type="Proteomes" id="UP000283530">
    <property type="component" value="Unassembled WGS sequence"/>
</dbReference>
<sequence>MGFNMAQRVAAMALIMVCLNANHCMGQSTPRALVSQEYFNSLMSAVGARCEGKSFYTYDGFIRAAELATSFGTAGSDVLRKREVAAFLANAMHETGGFCYVSEIRKSDYCDSTNTQWPCAAGKRYFGRGPLQLTWNYNYGKAGQALGFDGLNNPDIVSQDPMISFRTAFWFWMNNCHDAIIQDRGFGATIRAINGGECKGRKPTAVNSRISYYRRFCRDFGVDPGLNLSC</sequence>
<name>A0A443N809_9MAGN</name>
<evidence type="ECO:0000256" key="2">
    <source>
        <dbReference type="ARBA" id="ARBA00012729"/>
    </source>
</evidence>
<dbReference type="SUPFAM" id="SSF53955">
    <property type="entry name" value="Lysozyme-like"/>
    <property type="match status" value="1"/>
</dbReference>
<evidence type="ECO:0000256" key="4">
    <source>
        <dbReference type="ARBA" id="ARBA00022801"/>
    </source>
</evidence>
<organism evidence="14 15">
    <name type="scientific">Cinnamomum micranthum f. kanehirae</name>
    <dbReference type="NCBI Taxonomy" id="337451"/>
    <lineage>
        <taxon>Eukaryota</taxon>
        <taxon>Viridiplantae</taxon>
        <taxon>Streptophyta</taxon>
        <taxon>Embryophyta</taxon>
        <taxon>Tracheophyta</taxon>
        <taxon>Spermatophyta</taxon>
        <taxon>Magnoliopsida</taxon>
        <taxon>Magnoliidae</taxon>
        <taxon>Laurales</taxon>
        <taxon>Lauraceae</taxon>
        <taxon>Cinnamomum</taxon>
    </lineage>
</organism>
<dbReference type="STRING" id="337451.A0A443N809"/>
<dbReference type="Gene3D" id="3.30.20.10">
    <property type="entry name" value="Endochitinase, domain 2"/>
    <property type="match status" value="1"/>
</dbReference>
<keyword evidence="4" id="KW-0378">Hydrolase</keyword>
<feature type="disulfide bond" evidence="11">
    <location>
        <begin position="198"/>
        <end position="230"/>
    </location>
</feature>
<gene>
    <name evidence="14" type="ORF">CKAN_00299500</name>
</gene>
<keyword evidence="6 11" id="KW-1015">Disulfide bond</keyword>
<dbReference type="AlphaFoldDB" id="A0A443N809"/>
<dbReference type="PROSITE" id="PS00774">
    <property type="entry name" value="CHITINASE_19_2"/>
    <property type="match status" value="1"/>
</dbReference>
<dbReference type="OrthoDB" id="5985073at2759"/>
<comment type="catalytic activity">
    <reaction evidence="1">
        <text>Random endo-hydrolysis of N-acetyl-beta-D-glucosaminide (1-&gt;4)-beta-linkages in chitin and chitodextrins.</text>
        <dbReference type="EC" id="3.2.1.14"/>
    </reaction>
</comment>
<feature type="signal peptide" evidence="12">
    <location>
        <begin position="1"/>
        <end position="26"/>
    </location>
</feature>
<evidence type="ECO:0000256" key="6">
    <source>
        <dbReference type="ARBA" id="ARBA00023157"/>
    </source>
</evidence>
<evidence type="ECO:0000256" key="10">
    <source>
        <dbReference type="PIRSR" id="PIRSR001060-1"/>
    </source>
</evidence>
<dbReference type="EMBL" id="QPKB01000001">
    <property type="protein sequence ID" value="RWR74657.1"/>
    <property type="molecule type" value="Genomic_DNA"/>
</dbReference>
<comment type="caution">
    <text evidence="14">The sequence shown here is derived from an EMBL/GenBank/DDBJ whole genome shotgun (WGS) entry which is preliminary data.</text>
</comment>
<evidence type="ECO:0000256" key="11">
    <source>
        <dbReference type="PIRSR" id="PIRSR001060-2"/>
    </source>
</evidence>
<keyword evidence="15" id="KW-1185">Reference proteome</keyword>
<keyword evidence="9" id="KW-0624">Polysaccharide degradation</keyword>
<evidence type="ECO:0000313" key="14">
    <source>
        <dbReference type="EMBL" id="RWR74657.1"/>
    </source>
</evidence>
<evidence type="ECO:0000256" key="3">
    <source>
        <dbReference type="ARBA" id="ARBA00022669"/>
    </source>
</evidence>
<evidence type="ECO:0000256" key="1">
    <source>
        <dbReference type="ARBA" id="ARBA00000822"/>
    </source>
</evidence>
<evidence type="ECO:0000256" key="5">
    <source>
        <dbReference type="ARBA" id="ARBA00023024"/>
    </source>
</evidence>
<dbReference type="GO" id="GO:0000272">
    <property type="term" value="P:polysaccharide catabolic process"/>
    <property type="evidence" value="ECO:0007669"/>
    <property type="project" value="UniProtKB-KW"/>
</dbReference>
<dbReference type="GO" id="GO:0008061">
    <property type="term" value="F:chitin binding"/>
    <property type="evidence" value="ECO:0007669"/>
    <property type="project" value="UniProtKB-KW"/>
</dbReference>
<dbReference type="EC" id="3.2.1.14" evidence="2"/>
<dbReference type="InterPro" id="IPR023346">
    <property type="entry name" value="Lysozyme-like_dom_sf"/>
</dbReference>